<evidence type="ECO:0000256" key="4">
    <source>
        <dbReference type="ARBA" id="ARBA00022833"/>
    </source>
</evidence>
<keyword evidence="4" id="KW-0862">Zinc</keyword>
<keyword evidence="7" id="KW-0539">Nucleus</keyword>
<dbReference type="GO" id="GO:0008270">
    <property type="term" value="F:zinc ion binding"/>
    <property type="evidence" value="ECO:0007669"/>
    <property type="project" value="UniProtKB-KW"/>
</dbReference>
<protein>
    <recommendedName>
        <fullName evidence="9">C2H2-type domain-containing protein</fullName>
    </recommendedName>
</protein>
<keyword evidence="2" id="KW-0479">Metal-binding</keyword>
<feature type="domain" description="C2H2-type" evidence="9">
    <location>
        <begin position="52"/>
        <end position="79"/>
    </location>
</feature>
<evidence type="ECO:0000256" key="6">
    <source>
        <dbReference type="ARBA" id="ARBA00023163"/>
    </source>
</evidence>
<dbReference type="PROSITE" id="PS00028">
    <property type="entry name" value="ZINC_FINGER_C2H2_1"/>
    <property type="match status" value="1"/>
</dbReference>
<evidence type="ECO:0000256" key="5">
    <source>
        <dbReference type="ARBA" id="ARBA00023015"/>
    </source>
</evidence>
<evidence type="ECO:0000256" key="3">
    <source>
        <dbReference type="ARBA" id="ARBA00022771"/>
    </source>
</evidence>
<dbReference type="InterPro" id="IPR036236">
    <property type="entry name" value="Znf_C2H2_sf"/>
</dbReference>
<dbReference type="Pfam" id="PF13912">
    <property type="entry name" value="zf-C2H2_6"/>
    <property type="match status" value="1"/>
</dbReference>
<keyword evidence="11" id="KW-1185">Reference proteome</keyword>
<dbReference type="SMART" id="SM00355">
    <property type="entry name" value="ZnF_C2H2"/>
    <property type="match status" value="1"/>
</dbReference>
<dbReference type="EMBL" id="JBAMMX010000013">
    <property type="protein sequence ID" value="KAK6929395.1"/>
    <property type="molecule type" value="Genomic_DNA"/>
</dbReference>
<dbReference type="PANTHER" id="PTHR45801">
    <property type="entry name" value="OS07G0101800 PROTEIN"/>
    <property type="match status" value="1"/>
</dbReference>
<sequence>MGMKRTSNIVESQHFHAPMMMMTNDESWEEQAFAKDTVGSLLEGCVWPPRSYSCSFCRREFRSAQALGGHMNVHRRDRARLKQSLGTLCDHLHHSQTNLSRFLPVQNLSSKIIQNPSLDHQNLDSTTSSPSLDASTTLFPPRVSAISTQENISKHILPSPKSSTHVSSPSSKLDHVIFDWKIACSKEDDNVDTSLSMGLNTGISCPNRPIRSVDDVDRGTCKRLKIAVSSSPFSSIRYPFKSEDLDLELRLGDSPKVK</sequence>
<proteinExistence type="predicted"/>
<dbReference type="PROSITE" id="PS50157">
    <property type="entry name" value="ZINC_FINGER_C2H2_2"/>
    <property type="match status" value="1"/>
</dbReference>
<dbReference type="GO" id="GO:0005634">
    <property type="term" value="C:nucleus"/>
    <property type="evidence" value="ECO:0007669"/>
    <property type="project" value="UniProtKB-SubCell"/>
</dbReference>
<evidence type="ECO:0000313" key="11">
    <source>
        <dbReference type="Proteomes" id="UP001370490"/>
    </source>
</evidence>
<keyword evidence="5" id="KW-0805">Transcription regulation</keyword>
<keyword evidence="6" id="KW-0804">Transcription</keyword>
<dbReference type="Proteomes" id="UP001370490">
    <property type="component" value="Unassembled WGS sequence"/>
</dbReference>
<reference evidence="10 11" key="1">
    <citation type="submission" date="2023-12" db="EMBL/GenBank/DDBJ databases">
        <title>A high-quality genome assembly for Dillenia turbinata (Dilleniales).</title>
        <authorList>
            <person name="Chanderbali A."/>
        </authorList>
    </citation>
    <scope>NUCLEOTIDE SEQUENCE [LARGE SCALE GENOMIC DNA]</scope>
    <source>
        <strain evidence="10">LSX21</strain>
        <tissue evidence="10">Leaf</tissue>
    </source>
</reference>
<dbReference type="AlphaFoldDB" id="A0AAN8V892"/>
<dbReference type="SUPFAM" id="SSF57667">
    <property type="entry name" value="beta-beta-alpha zinc fingers"/>
    <property type="match status" value="1"/>
</dbReference>
<comment type="caution">
    <text evidence="10">The sequence shown here is derived from an EMBL/GenBank/DDBJ whole genome shotgun (WGS) entry which is preliminary data.</text>
</comment>
<evidence type="ECO:0000313" key="10">
    <source>
        <dbReference type="EMBL" id="KAK6929395.1"/>
    </source>
</evidence>
<comment type="subcellular location">
    <subcellularLocation>
        <location evidence="1">Nucleus</location>
    </subcellularLocation>
</comment>
<gene>
    <name evidence="10" type="ORF">RJ641_005600</name>
</gene>
<evidence type="ECO:0000256" key="2">
    <source>
        <dbReference type="ARBA" id="ARBA00022723"/>
    </source>
</evidence>
<organism evidence="10 11">
    <name type="scientific">Dillenia turbinata</name>
    <dbReference type="NCBI Taxonomy" id="194707"/>
    <lineage>
        <taxon>Eukaryota</taxon>
        <taxon>Viridiplantae</taxon>
        <taxon>Streptophyta</taxon>
        <taxon>Embryophyta</taxon>
        <taxon>Tracheophyta</taxon>
        <taxon>Spermatophyta</taxon>
        <taxon>Magnoliopsida</taxon>
        <taxon>eudicotyledons</taxon>
        <taxon>Gunneridae</taxon>
        <taxon>Pentapetalae</taxon>
        <taxon>Dilleniales</taxon>
        <taxon>Dilleniaceae</taxon>
        <taxon>Dillenia</taxon>
    </lineage>
</organism>
<evidence type="ECO:0000256" key="8">
    <source>
        <dbReference type="PROSITE-ProRule" id="PRU00042"/>
    </source>
</evidence>
<dbReference type="Gene3D" id="3.30.160.60">
    <property type="entry name" value="Classic Zinc Finger"/>
    <property type="match status" value="1"/>
</dbReference>
<keyword evidence="3 8" id="KW-0863">Zinc-finger</keyword>
<name>A0AAN8V892_9MAGN</name>
<dbReference type="PANTHER" id="PTHR45801:SF5">
    <property type="entry name" value="OS05G0286100 PROTEIN"/>
    <property type="match status" value="1"/>
</dbReference>
<accession>A0AAN8V892</accession>
<evidence type="ECO:0000256" key="1">
    <source>
        <dbReference type="ARBA" id="ARBA00004123"/>
    </source>
</evidence>
<evidence type="ECO:0000256" key="7">
    <source>
        <dbReference type="ARBA" id="ARBA00023242"/>
    </source>
</evidence>
<evidence type="ECO:0000259" key="9">
    <source>
        <dbReference type="PROSITE" id="PS50157"/>
    </source>
</evidence>
<dbReference type="InterPro" id="IPR013087">
    <property type="entry name" value="Znf_C2H2_type"/>
</dbReference>
<dbReference type="InterPro" id="IPR052426">
    <property type="entry name" value="Plant_dev_regulator"/>
</dbReference>